<dbReference type="Proteomes" id="UP000433575">
    <property type="component" value="Unassembled WGS sequence"/>
</dbReference>
<comment type="subcellular location">
    <subcellularLocation>
        <location evidence="2">Cell inner membrane</location>
        <topology evidence="2">Multi-pass membrane protein</topology>
    </subcellularLocation>
    <subcellularLocation>
        <location evidence="17">Cell membrane</location>
        <topology evidence="17">Multi-pass membrane protein</topology>
    </subcellularLocation>
</comment>
<dbReference type="NCBIfam" id="TIGR00437">
    <property type="entry name" value="feoB"/>
    <property type="match status" value="1"/>
</dbReference>
<evidence type="ECO:0000259" key="18">
    <source>
        <dbReference type="PROSITE" id="PS51711"/>
    </source>
</evidence>
<dbReference type="Proteomes" id="UP000480929">
    <property type="component" value="Unassembled WGS sequence"/>
</dbReference>
<dbReference type="OrthoDB" id="9809127at2"/>
<dbReference type="PROSITE" id="PS51711">
    <property type="entry name" value="G_FEOB"/>
    <property type="match status" value="1"/>
</dbReference>
<evidence type="ECO:0000256" key="16">
    <source>
        <dbReference type="PIRSR" id="PIRSR603373-2"/>
    </source>
</evidence>
<feature type="transmembrane region" description="Helical" evidence="17">
    <location>
        <begin position="315"/>
        <end position="334"/>
    </location>
</feature>
<evidence type="ECO:0000256" key="13">
    <source>
        <dbReference type="ARBA" id="ARBA00023136"/>
    </source>
</evidence>
<dbReference type="InterPro" id="IPR011642">
    <property type="entry name" value="Gate_dom"/>
</dbReference>
<keyword evidence="9 17" id="KW-1133">Transmembrane helix</keyword>
<feature type="transmembrane region" description="Helical" evidence="17">
    <location>
        <begin position="384"/>
        <end position="407"/>
    </location>
</feature>
<feature type="binding site" evidence="15">
    <location>
        <begin position="55"/>
        <end position="58"/>
    </location>
    <ligand>
        <name>GTP</name>
        <dbReference type="ChEBI" id="CHEBI:37565"/>
        <label>1</label>
    </ligand>
</feature>
<evidence type="ECO:0000313" key="22">
    <source>
        <dbReference type="Proteomes" id="UP000480929"/>
    </source>
</evidence>
<dbReference type="CDD" id="cd01879">
    <property type="entry name" value="FeoB"/>
    <property type="match status" value="1"/>
</dbReference>
<dbReference type="SUPFAM" id="SSF52540">
    <property type="entry name" value="P-loop containing nucleoside triphosphate hydrolases"/>
    <property type="match status" value="1"/>
</dbReference>
<dbReference type="RefSeq" id="WP_154240242.1">
    <property type="nucleotide sequence ID" value="NZ_WKPI01000038.1"/>
</dbReference>
<dbReference type="FunFam" id="3.40.50.300:FF:000426">
    <property type="entry name" value="Ferrous iron transport protein B"/>
    <property type="match status" value="1"/>
</dbReference>
<evidence type="ECO:0000256" key="3">
    <source>
        <dbReference type="ARBA" id="ARBA00022448"/>
    </source>
</evidence>
<dbReference type="AlphaFoldDB" id="A0A6N7SA95"/>
<accession>A0A6N7SA95</accession>
<dbReference type="Pfam" id="PF07670">
    <property type="entry name" value="Gate"/>
    <property type="match status" value="2"/>
</dbReference>
<protein>
    <recommendedName>
        <fullName evidence="14 17">Ferrous iron transport protein B</fullName>
    </recommendedName>
</protein>
<dbReference type="EMBL" id="WKPI01000038">
    <property type="protein sequence ID" value="MSC34555.1"/>
    <property type="molecule type" value="Genomic_DNA"/>
</dbReference>
<evidence type="ECO:0000256" key="10">
    <source>
        <dbReference type="ARBA" id="ARBA00023004"/>
    </source>
</evidence>
<dbReference type="InterPro" id="IPR006073">
    <property type="entry name" value="GTP-bd"/>
</dbReference>
<feature type="transmembrane region" description="Helical" evidence="17">
    <location>
        <begin position="419"/>
        <end position="444"/>
    </location>
</feature>
<feature type="transmembrane region" description="Helical" evidence="17">
    <location>
        <begin position="450"/>
        <end position="470"/>
    </location>
</feature>
<keyword evidence="12 15" id="KW-0342">GTP-binding</keyword>
<feature type="binding site" evidence="15">
    <location>
        <begin position="115"/>
        <end position="118"/>
    </location>
    <ligand>
        <name>GTP</name>
        <dbReference type="ChEBI" id="CHEBI:37565"/>
        <label>1</label>
    </ligand>
</feature>
<proteinExistence type="inferred from homology"/>
<dbReference type="InterPro" id="IPR011640">
    <property type="entry name" value="Fe2_transport_prot_B_C"/>
</dbReference>
<dbReference type="InterPro" id="IPR027417">
    <property type="entry name" value="P-loop_NTPase"/>
</dbReference>
<gene>
    <name evidence="19" type="primary">feoB</name>
    <name evidence="20" type="ORF">GKD88_15620</name>
    <name evidence="19" type="ORF">GKE08_15945</name>
</gene>
<dbReference type="InterPro" id="IPR030389">
    <property type="entry name" value="G_FEOB_dom"/>
</dbReference>
<dbReference type="Gene3D" id="3.40.50.300">
    <property type="entry name" value="P-loop containing nucleotide triphosphate hydrolases"/>
    <property type="match status" value="1"/>
</dbReference>
<dbReference type="GO" id="GO:0005886">
    <property type="term" value="C:plasma membrane"/>
    <property type="evidence" value="ECO:0007669"/>
    <property type="project" value="UniProtKB-SubCell"/>
</dbReference>
<feature type="transmembrane region" description="Helical" evidence="17">
    <location>
        <begin position="508"/>
        <end position="527"/>
    </location>
</feature>
<evidence type="ECO:0000256" key="8">
    <source>
        <dbReference type="ARBA" id="ARBA00022741"/>
    </source>
</evidence>
<evidence type="ECO:0000256" key="2">
    <source>
        <dbReference type="ARBA" id="ARBA00004429"/>
    </source>
</evidence>
<feature type="binding site" evidence="16">
    <location>
        <position position="24"/>
    </location>
    <ligand>
        <name>Mg(2+)</name>
        <dbReference type="ChEBI" id="CHEBI:18420"/>
        <label>2</label>
    </ligand>
</feature>
<dbReference type="InterPro" id="IPR050860">
    <property type="entry name" value="FeoB_GTPase"/>
</dbReference>
<dbReference type="InterPro" id="IPR003373">
    <property type="entry name" value="Fe2_transport_prot-B"/>
</dbReference>
<keyword evidence="13 17" id="KW-0472">Membrane</keyword>
<dbReference type="PRINTS" id="PR00326">
    <property type="entry name" value="GTP1OBG"/>
</dbReference>
<feature type="transmembrane region" description="Helical" evidence="17">
    <location>
        <begin position="279"/>
        <end position="300"/>
    </location>
</feature>
<feature type="transmembrane region" description="Helical" evidence="17">
    <location>
        <begin position="539"/>
        <end position="560"/>
    </location>
</feature>
<evidence type="ECO:0000256" key="17">
    <source>
        <dbReference type="RuleBase" id="RU362098"/>
    </source>
</evidence>
<dbReference type="NCBIfam" id="TIGR00231">
    <property type="entry name" value="small_GTP"/>
    <property type="match status" value="1"/>
</dbReference>
<keyword evidence="3 17" id="KW-0813">Transport</keyword>
<feature type="transmembrane region" description="Helical" evidence="17">
    <location>
        <begin position="642"/>
        <end position="660"/>
    </location>
</feature>
<feature type="binding site" evidence="16">
    <location>
        <position position="23"/>
    </location>
    <ligand>
        <name>Mg(2+)</name>
        <dbReference type="ChEBI" id="CHEBI:18420"/>
        <label>2</label>
    </ligand>
</feature>
<evidence type="ECO:0000256" key="7">
    <source>
        <dbReference type="ARBA" id="ARBA00022692"/>
    </source>
</evidence>
<feature type="binding site" evidence="15">
    <location>
        <begin position="9"/>
        <end position="16"/>
    </location>
    <ligand>
        <name>GTP</name>
        <dbReference type="ChEBI" id="CHEBI:37565"/>
        <label>1</label>
    </ligand>
</feature>
<feature type="transmembrane region" description="Helical" evidence="17">
    <location>
        <begin position="341"/>
        <end position="364"/>
    </location>
</feature>
<keyword evidence="8 15" id="KW-0547">Nucleotide-binding</keyword>
<evidence type="ECO:0000256" key="9">
    <source>
        <dbReference type="ARBA" id="ARBA00022989"/>
    </source>
</evidence>
<organism evidence="19 21">
    <name type="scientific">Holdemania massiliensis</name>
    <dbReference type="NCBI Taxonomy" id="1468449"/>
    <lineage>
        <taxon>Bacteria</taxon>
        <taxon>Bacillati</taxon>
        <taxon>Bacillota</taxon>
        <taxon>Erysipelotrichia</taxon>
        <taxon>Erysipelotrichales</taxon>
        <taxon>Erysipelotrichaceae</taxon>
        <taxon>Holdemania</taxon>
    </lineage>
</organism>
<dbReference type="Pfam" id="PF02421">
    <property type="entry name" value="FeoB_N"/>
    <property type="match status" value="1"/>
</dbReference>
<keyword evidence="16" id="KW-0479">Metal-binding</keyword>
<feature type="binding site" evidence="16">
    <location>
        <position position="20"/>
    </location>
    <ligand>
        <name>Mg(2+)</name>
        <dbReference type="ChEBI" id="CHEBI:18420"/>
        <label>2</label>
    </ligand>
</feature>
<dbReference type="PANTHER" id="PTHR43185">
    <property type="entry name" value="FERROUS IRON TRANSPORT PROTEIN B"/>
    <property type="match status" value="1"/>
</dbReference>
<dbReference type="Pfam" id="PF17910">
    <property type="entry name" value="FeoB_Cyto"/>
    <property type="match status" value="1"/>
</dbReference>
<evidence type="ECO:0000256" key="14">
    <source>
        <dbReference type="NCBIfam" id="TIGR00437"/>
    </source>
</evidence>
<evidence type="ECO:0000256" key="4">
    <source>
        <dbReference type="ARBA" id="ARBA00022475"/>
    </source>
</evidence>
<dbReference type="InterPro" id="IPR041069">
    <property type="entry name" value="FeoB_Cyto"/>
</dbReference>
<dbReference type="GO" id="GO:0046872">
    <property type="term" value="F:metal ion binding"/>
    <property type="evidence" value="ECO:0007669"/>
    <property type="project" value="UniProtKB-KW"/>
</dbReference>
<feature type="domain" description="FeoB-type G" evidence="18">
    <location>
        <begin position="2"/>
        <end position="164"/>
    </location>
</feature>
<evidence type="ECO:0000256" key="15">
    <source>
        <dbReference type="PIRSR" id="PIRSR603373-1"/>
    </source>
</evidence>
<keyword evidence="6" id="KW-0997">Cell inner membrane</keyword>
<keyword evidence="16" id="KW-0460">Magnesium</keyword>
<dbReference type="Gene3D" id="1.10.287.1770">
    <property type="match status" value="1"/>
</dbReference>
<dbReference type="InterPro" id="IPR005225">
    <property type="entry name" value="Small_GTP-bd"/>
</dbReference>
<name>A0A6N7SA95_9FIRM</name>
<keyword evidence="5 17" id="KW-0410">Iron transport</keyword>
<keyword evidence="4" id="KW-1003">Cell membrane</keyword>
<reference evidence="21 22" key="1">
    <citation type="journal article" date="2019" name="Nat. Med.">
        <title>A library of human gut bacterial isolates paired with longitudinal multiomics data enables mechanistic microbiome research.</title>
        <authorList>
            <person name="Poyet M."/>
            <person name="Groussin M."/>
            <person name="Gibbons S.M."/>
            <person name="Avila-Pacheco J."/>
            <person name="Jiang X."/>
            <person name="Kearney S.M."/>
            <person name="Perrotta A.R."/>
            <person name="Berdy B."/>
            <person name="Zhao S."/>
            <person name="Lieberman T.D."/>
            <person name="Swanson P.K."/>
            <person name="Smith M."/>
            <person name="Roesemann S."/>
            <person name="Alexander J.E."/>
            <person name="Rich S.A."/>
            <person name="Livny J."/>
            <person name="Vlamakis H."/>
            <person name="Clish C."/>
            <person name="Bullock K."/>
            <person name="Deik A."/>
            <person name="Scott J."/>
            <person name="Pierce K.A."/>
            <person name="Xavier R.J."/>
            <person name="Alm E.J."/>
        </authorList>
    </citation>
    <scope>NUCLEOTIDE SEQUENCE [LARGE SCALE GENOMIC DNA]</scope>
    <source>
        <strain evidence="19 21">BIOML-A4</strain>
        <strain evidence="20 22">BIOML-A5</strain>
    </source>
</reference>
<evidence type="ECO:0000256" key="5">
    <source>
        <dbReference type="ARBA" id="ARBA00022496"/>
    </source>
</evidence>
<dbReference type="EMBL" id="WKPJ01000036">
    <property type="protein sequence ID" value="MSA90824.1"/>
    <property type="molecule type" value="Genomic_DNA"/>
</dbReference>
<evidence type="ECO:0000256" key="6">
    <source>
        <dbReference type="ARBA" id="ARBA00022519"/>
    </source>
</evidence>
<evidence type="ECO:0000313" key="21">
    <source>
        <dbReference type="Proteomes" id="UP000433575"/>
    </source>
</evidence>
<keyword evidence="7 17" id="KW-0812">Transmembrane</keyword>
<feature type="binding site" evidence="15">
    <location>
        <begin position="34"/>
        <end position="38"/>
    </location>
    <ligand>
        <name>GTP</name>
        <dbReference type="ChEBI" id="CHEBI:37565"/>
        <label>1</label>
    </ligand>
</feature>
<comment type="similarity">
    <text evidence="17">Belongs to the TRAFAC class TrmE-Era-EngA-EngB-Septin-like GTPase superfamily. FeoB GTPase (TC 9.A.8) family.</text>
</comment>
<dbReference type="GO" id="GO:0005525">
    <property type="term" value="F:GTP binding"/>
    <property type="evidence" value="ECO:0007669"/>
    <property type="project" value="UniProtKB-KW"/>
</dbReference>
<evidence type="ECO:0000313" key="20">
    <source>
        <dbReference type="EMBL" id="MSC34555.1"/>
    </source>
</evidence>
<keyword evidence="22" id="KW-1185">Reference proteome</keyword>
<evidence type="ECO:0000313" key="19">
    <source>
        <dbReference type="EMBL" id="MSA90824.1"/>
    </source>
</evidence>
<evidence type="ECO:0000256" key="11">
    <source>
        <dbReference type="ARBA" id="ARBA00023065"/>
    </source>
</evidence>
<keyword evidence="11" id="KW-0406">Ion transport</keyword>
<evidence type="ECO:0000256" key="12">
    <source>
        <dbReference type="ARBA" id="ARBA00023134"/>
    </source>
</evidence>
<dbReference type="PANTHER" id="PTHR43185:SF1">
    <property type="entry name" value="FE(2+) TRANSPORTER FEOB"/>
    <property type="match status" value="1"/>
</dbReference>
<comment type="function">
    <text evidence="1 17">Probable transporter of a GTP-driven Fe(2+) uptake system.</text>
</comment>
<dbReference type="Pfam" id="PF07664">
    <property type="entry name" value="FeoB_C"/>
    <property type="match status" value="1"/>
</dbReference>
<sequence>MNFKVALAGNPNSGKTTLFNRLTGSKQHVGNWPGVTIEKKEGSFQIEEHEITLVDLPGIYSMSVYSMEEIVARDFIMEEHPDLILNIVDGTNIERNLYLSLQLKELGIPMVIAVNMLDELKGKGITLDLKQLSALLDTPVVAISAKNGSGMAELIHELVHNTHSSVLEYDSATEAIIRQISVIREACRHDHVHDKFYAMKMLENDEAIVRDLRMSETQLNQLEGLQKQFCDQRGQREIDMAVADMRYSLIEMMMKQCVKKRESETSVSDRIDMIVTHKYLGIPVFFLILFCMFIVTFGPIGEGLKGWVEMVINEVLAANLLAALASMAVAPWALDLVNTVIGGVGSVLSFMPQIMLLFLFLSVLEDSGYMSRAAFLMDGMLRKIGLNGKAFIPMLMGFGCTVPAVMASRVLEHEQDRKMTILLIPFMSCGAKLPVYALFAGIFFPAHSGIAIFSMYVLGILIAVGCGFLLRHTVFKDNESTFILELPPYRIPSFQVTMNHMWQKAKGFLIKAGTIIFSMTVLLWVLTNFSFTLQMVDDPTASILGLIGRFIAPLFIPLGFGHWQSAIALISGLIAKESVVSSMAVMYNVGNVSQLATVLTQVFTPASAIAFMTFVLLYAPCVAAISAIHSEAGSWKYTLKSMGFQISVAYCVSFVVYHVVSLLI</sequence>
<keyword evidence="10 17" id="KW-0408">Iron</keyword>
<comment type="caution">
    <text evidence="19">The sequence shown here is derived from an EMBL/GenBank/DDBJ whole genome shotgun (WGS) entry which is preliminary data.</text>
</comment>
<evidence type="ECO:0000256" key="1">
    <source>
        <dbReference type="ARBA" id="ARBA00003926"/>
    </source>
</evidence>
<feature type="transmembrane region" description="Helical" evidence="17">
    <location>
        <begin position="609"/>
        <end position="630"/>
    </location>
</feature>
<dbReference type="GO" id="GO:0015093">
    <property type="term" value="F:ferrous iron transmembrane transporter activity"/>
    <property type="evidence" value="ECO:0007669"/>
    <property type="project" value="UniProtKB-UniRule"/>
</dbReference>